<dbReference type="Proteomes" id="UP000197679">
    <property type="component" value="Chromosome"/>
</dbReference>
<dbReference type="InterPro" id="IPR005707">
    <property type="entry name" value="Ribosomal_uS2_euk/arc"/>
</dbReference>
<accession>A0A218NLL3</accession>
<keyword evidence="7" id="KW-1185">Reference proteome</keyword>
<dbReference type="OrthoDB" id="371797at2157"/>
<dbReference type="KEGG" id="marh:Mia14_0019"/>
<organism evidence="6 7">
    <name type="scientific">Candidatus Mancarchaeum acidiphilum</name>
    <dbReference type="NCBI Taxonomy" id="1920749"/>
    <lineage>
        <taxon>Archaea</taxon>
        <taxon>Candidatus Micrarchaeota</taxon>
        <taxon>Candidatus Mancarchaeum</taxon>
    </lineage>
</organism>
<evidence type="ECO:0000313" key="7">
    <source>
        <dbReference type="Proteomes" id="UP000197679"/>
    </source>
</evidence>
<keyword evidence="2 6" id="KW-0689">Ribosomal protein</keyword>
<evidence type="ECO:0000256" key="4">
    <source>
        <dbReference type="ARBA" id="ARBA00035256"/>
    </source>
</evidence>
<dbReference type="AlphaFoldDB" id="A0A218NLL3"/>
<evidence type="ECO:0000256" key="1">
    <source>
        <dbReference type="ARBA" id="ARBA00006242"/>
    </source>
</evidence>
<keyword evidence="3" id="KW-0687">Ribonucleoprotein</keyword>
<dbReference type="InterPro" id="IPR001865">
    <property type="entry name" value="Ribosomal_uS2"/>
</dbReference>
<dbReference type="SUPFAM" id="SSF52313">
    <property type="entry name" value="Ribosomal protein S2"/>
    <property type="match status" value="1"/>
</dbReference>
<dbReference type="NCBIfam" id="TIGR01012">
    <property type="entry name" value="uS2_euk_arch"/>
    <property type="match status" value="1"/>
</dbReference>
<dbReference type="PANTHER" id="PTHR11489">
    <property type="entry name" value="40S RIBOSOMAL PROTEIN SA"/>
    <property type="match status" value="1"/>
</dbReference>
<dbReference type="Gene3D" id="3.40.50.10490">
    <property type="entry name" value="Glucose-6-phosphate isomerase like protein, domain 1"/>
    <property type="match status" value="1"/>
</dbReference>
<dbReference type="GeneID" id="33313581"/>
<evidence type="ECO:0000256" key="5">
    <source>
        <dbReference type="ARBA" id="ARBA00035518"/>
    </source>
</evidence>
<proteinExistence type="inferred from homology"/>
<protein>
    <recommendedName>
        <fullName evidence="4">Small ribosomal subunit protein uS2</fullName>
    </recommendedName>
    <alternativeName>
        <fullName evidence="5">30S ribosomal protein S2</fullName>
    </alternativeName>
</protein>
<dbReference type="GO" id="GO:0015935">
    <property type="term" value="C:small ribosomal subunit"/>
    <property type="evidence" value="ECO:0007669"/>
    <property type="project" value="InterPro"/>
</dbReference>
<evidence type="ECO:0000256" key="2">
    <source>
        <dbReference type="ARBA" id="ARBA00022980"/>
    </source>
</evidence>
<dbReference type="CDD" id="cd01425">
    <property type="entry name" value="RPS2"/>
    <property type="match status" value="1"/>
</dbReference>
<dbReference type="PRINTS" id="PR00395">
    <property type="entry name" value="RIBOSOMALS2"/>
</dbReference>
<sequence>MSEEEFSIASQNDYLESGIHIATKVKTPGTKKFIYKVREDGLYLFDLKTIDERIKVAASMLSKYDPKKIVVTASRIYAVAAAQKFSEIINANFIKGRVTPGIFTNPYRDNFMEPAVLFASDTRNEKQAVREASEIGVPIIALCDTDNMTRDVDLVIPCNNRGRKSLAFVYMLLAREFLKNKGIIKTNEEFKYTINDFELKVEANPADSEINISSENI</sequence>
<gene>
    <name evidence="6" type="ORF">Mia14_0019</name>
</gene>
<comment type="similarity">
    <text evidence="1">Belongs to the universal ribosomal protein uS2 family.</text>
</comment>
<name>A0A218NLL3_9ARCH</name>
<evidence type="ECO:0000313" key="6">
    <source>
        <dbReference type="EMBL" id="ASI13365.1"/>
    </source>
</evidence>
<dbReference type="EMBL" id="CP019964">
    <property type="protein sequence ID" value="ASI13365.1"/>
    <property type="molecule type" value="Genomic_DNA"/>
</dbReference>
<reference evidence="6 7" key="1">
    <citation type="journal article" date="2017" name="Nat. Commun.">
        <title>'ARMAN' archaea depend on association with euryarchaeal host in culture and in situ.</title>
        <authorList>
            <person name="Golyshina O."/>
            <person name="Toshchakov S."/>
            <person name="Makarova K."/>
            <person name="Gavrilov S."/>
            <person name="Korzhenkov A."/>
            <person name="La Cono V."/>
            <person name="Arcadi E."/>
            <person name="Nechitaylo T."/>
            <person name="Ferrer M."/>
            <person name="Kublanov I."/>
            <person name="Wolf Y."/>
            <person name="Yakimov M."/>
            <person name="Golyshin P."/>
            <person name="Slesarev A."/>
            <person name="Kozyavkin S."/>
        </authorList>
    </citation>
    <scope>NUCLEOTIDE SEQUENCE [LARGE SCALE GENOMIC DNA]</scope>
    <source>
        <strain evidence="6 7">Mia14</strain>
    </source>
</reference>
<dbReference type="GO" id="GO:0006412">
    <property type="term" value="P:translation"/>
    <property type="evidence" value="ECO:0007669"/>
    <property type="project" value="InterPro"/>
</dbReference>
<dbReference type="RefSeq" id="WP_088819535.1">
    <property type="nucleotide sequence ID" value="NZ_CP019964.1"/>
</dbReference>
<dbReference type="InterPro" id="IPR023591">
    <property type="entry name" value="Ribosomal_uS2_flav_dom_sf"/>
</dbReference>
<dbReference type="Pfam" id="PF00318">
    <property type="entry name" value="Ribosomal_S2"/>
    <property type="match status" value="1"/>
</dbReference>
<evidence type="ECO:0000256" key="3">
    <source>
        <dbReference type="ARBA" id="ARBA00023274"/>
    </source>
</evidence>
<dbReference type="GO" id="GO:0003735">
    <property type="term" value="F:structural constituent of ribosome"/>
    <property type="evidence" value="ECO:0007669"/>
    <property type="project" value="InterPro"/>
</dbReference>
<dbReference type="FunFam" id="3.40.50.10490:FF:000030">
    <property type="entry name" value="30S ribosomal protein S2"/>
    <property type="match status" value="1"/>
</dbReference>